<dbReference type="EMBL" id="JBHSLI010000008">
    <property type="protein sequence ID" value="MFC5295050.1"/>
    <property type="molecule type" value="Genomic_DNA"/>
</dbReference>
<dbReference type="PANTHER" id="PTHR35810:SF1">
    <property type="entry name" value="CYTOPLASMIC PROTEIN"/>
    <property type="match status" value="1"/>
</dbReference>
<accession>A0ABW0F913</accession>
<protein>
    <submittedName>
        <fullName evidence="1">Virulence RhuM family protein</fullName>
    </submittedName>
</protein>
<name>A0ABW0F913_9HYPH</name>
<dbReference type="PANTHER" id="PTHR35810">
    <property type="entry name" value="CYTOPLASMIC PROTEIN-RELATED"/>
    <property type="match status" value="1"/>
</dbReference>
<proteinExistence type="predicted"/>
<dbReference type="InterPro" id="IPR011204">
    <property type="entry name" value="Virulence_RhuM-like"/>
</dbReference>
<dbReference type="Proteomes" id="UP001595976">
    <property type="component" value="Unassembled WGS sequence"/>
</dbReference>
<sequence>MSEGELILYSTEDGAATIGLRAVDGTVWLSQREIAELFDKDVRTVNEHIRNVFAEGECDPGPTIRKFRIVQTEGTRQVEREVDAYNLDVILSVGYRVRSARGAQFRRWATTVLREYLVKGFAMDDARLKQAEQWDYFDEWLARIRDIRASEKRFYQKVRDLYTTAIDYDKTSEQAQAFFKKVQNKMLWAVTGKTAAELIESRSDPDVPNMGLTSWKGSVVRKGDVGTAKNYLKAEEVEELNRIVVMYLDYAEDQARRRRPVTMAEWADKLDAFLSFNERDVLTHAGRLRMDVAQKLAVERFEMFDANRRAAEALAADEADIAQLEEMEKATKKGRKKGGDDA</sequence>
<organism evidence="1 2">
    <name type="scientific">Bosea minatitlanensis</name>
    <dbReference type="NCBI Taxonomy" id="128782"/>
    <lineage>
        <taxon>Bacteria</taxon>
        <taxon>Pseudomonadati</taxon>
        <taxon>Pseudomonadota</taxon>
        <taxon>Alphaproteobacteria</taxon>
        <taxon>Hyphomicrobiales</taxon>
        <taxon>Boseaceae</taxon>
        <taxon>Bosea</taxon>
    </lineage>
</organism>
<dbReference type="PIRSF" id="PIRSF015268">
    <property type="entry name" value="Virulence_RhuM"/>
    <property type="match status" value="1"/>
</dbReference>
<evidence type="ECO:0000313" key="1">
    <source>
        <dbReference type="EMBL" id="MFC5295050.1"/>
    </source>
</evidence>
<comment type="caution">
    <text evidence="1">The sequence shown here is derived from an EMBL/GenBank/DDBJ whole genome shotgun (WGS) entry which is preliminary data.</text>
</comment>
<dbReference type="RefSeq" id="WP_260349137.1">
    <property type="nucleotide sequence ID" value="NZ_JAOAOS010000008.1"/>
</dbReference>
<reference evidence="2" key="1">
    <citation type="journal article" date="2019" name="Int. J. Syst. Evol. Microbiol.">
        <title>The Global Catalogue of Microorganisms (GCM) 10K type strain sequencing project: providing services to taxonomists for standard genome sequencing and annotation.</title>
        <authorList>
            <consortium name="The Broad Institute Genomics Platform"/>
            <consortium name="The Broad Institute Genome Sequencing Center for Infectious Disease"/>
            <person name="Wu L."/>
            <person name="Ma J."/>
        </authorList>
    </citation>
    <scope>NUCLEOTIDE SEQUENCE [LARGE SCALE GENOMIC DNA]</scope>
    <source>
        <strain evidence="2">CGMCC 1.15643</strain>
    </source>
</reference>
<evidence type="ECO:0000313" key="2">
    <source>
        <dbReference type="Proteomes" id="UP001595976"/>
    </source>
</evidence>
<keyword evidence="2" id="KW-1185">Reference proteome</keyword>
<gene>
    <name evidence="1" type="ORF">ACFPK2_18830</name>
</gene>
<dbReference type="Pfam" id="PF13310">
    <property type="entry name" value="Virulence_RhuM"/>
    <property type="match status" value="1"/>
</dbReference>